<sequence length="216" mass="24213">MWKKRDFEEQRELMVRAQIIARGIKDPLVIATMKRVPRHLFVGESLVYEAYGDHPLPIGDGQTISQPYMVASMTELLELKGGERVLEIGTGSGYQAAVLAEIVREVFTVERIESLARRTEKILDKLGYKNVFISVGDGTLGLAEHSPYDAIIVTAGSPDVPPPLFEQLKEAGRLVIPISDYYGQTLVRMRKKGGKEIRERLYGCVFVPLVGKYGYR</sequence>
<dbReference type="Pfam" id="PF01135">
    <property type="entry name" value="PCMT"/>
    <property type="match status" value="1"/>
</dbReference>
<comment type="caution">
    <text evidence="8">The sequence shown here is derived from an EMBL/GenBank/DDBJ whole genome shotgun (WGS) entry which is preliminary data.</text>
</comment>
<dbReference type="PANTHER" id="PTHR11579:SF0">
    <property type="entry name" value="PROTEIN-L-ISOASPARTATE(D-ASPARTATE) O-METHYLTRANSFERASE"/>
    <property type="match status" value="1"/>
</dbReference>
<keyword evidence="6 7" id="KW-0949">S-adenosyl-L-methionine</keyword>
<evidence type="ECO:0000256" key="2">
    <source>
        <dbReference type="ARBA" id="ARBA00005369"/>
    </source>
</evidence>
<evidence type="ECO:0000256" key="7">
    <source>
        <dbReference type="HAMAP-Rule" id="MF_00090"/>
    </source>
</evidence>
<dbReference type="EC" id="2.1.1.77" evidence="7"/>
<evidence type="ECO:0000256" key="4">
    <source>
        <dbReference type="ARBA" id="ARBA00022603"/>
    </source>
</evidence>
<name>A0A235BVB3_UNCW3</name>
<dbReference type="PROSITE" id="PS01279">
    <property type="entry name" value="PCMT"/>
    <property type="match status" value="1"/>
</dbReference>
<comment type="function">
    <text evidence="7">Catalyzes the methyl esterification of L-isoaspartyl residues in peptides and proteins that result from spontaneous decomposition of normal L-aspartyl and L-asparaginyl residues. It plays a role in the repair and/or degradation of damaged proteins.</text>
</comment>
<dbReference type="GO" id="GO:0004719">
    <property type="term" value="F:protein-L-isoaspartate (D-aspartate) O-methyltransferase activity"/>
    <property type="evidence" value="ECO:0007669"/>
    <property type="project" value="UniProtKB-UniRule"/>
</dbReference>
<dbReference type="InterPro" id="IPR029063">
    <property type="entry name" value="SAM-dependent_MTases_sf"/>
</dbReference>
<evidence type="ECO:0000256" key="3">
    <source>
        <dbReference type="ARBA" id="ARBA00022490"/>
    </source>
</evidence>
<evidence type="ECO:0000256" key="5">
    <source>
        <dbReference type="ARBA" id="ARBA00022679"/>
    </source>
</evidence>
<dbReference type="CDD" id="cd02440">
    <property type="entry name" value="AdoMet_MTases"/>
    <property type="match status" value="1"/>
</dbReference>
<evidence type="ECO:0000256" key="1">
    <source>
        <dbReference type="ARBA" id="ARBA00004496"/>
    </source>
</evidence>
<dbReference type="AlphaFoldDB" id="A0A235BVB3"/>
<dbReference type="GO" id="GO:0032259">
    <property type="term" value="P:methylation"/>
    <property type="evidence" value="ECO:0007669"/>
    <property type="project" value="UniProtKB-KW"/>
</dbReference>
<comment type="subcellular location">
    <subcellularLocation>
        <location evidence="1 7">Cytoplasm</location>
    </subcellularLocation>
</comment>
<keyword evidence="4 7" id="KW-0489">Methyltransferase</keyword>
<dbReference type="FunFam" id="3.40.50.150:FF:000010">
    <property type="entry name" value="Protein-L-isoaspartate O-methyltransferase"/>
    <property type="match status" value="1"/>
</dbReference>
<keyword evidence="3 7" id="KW-0963">Cytoplasm</keyword>
<evidence type="ECO:0000313" key="9">
    <source>
        <dbReference type="Proteomes" id="UP000215215"/>
    </source>
</evidence>
<reference evidence="8 9" key="1">
    <citation type="submission" date="2017-07" db="EMBL/GenBank/DDBJ databases">
        <title>Recovery of genomes from metagenomes via a dereplication, aggregation, and scoring strategy.</title>
        <authorList>
            <person name="Sieber C.M."/>
            <person name="Probst A.J."/>
            <person name="Sharrar A."/>
            <person name="Thomas B.C."/>
            <person name="Hess M."/>
            <person name="Tringe S.G."/>
            <person name="Banfield J.F."/>
        </authorList>
    </citation>
    <scope>NUCLEOTIDE SEQUENCE [LARGE SCALE GENOMIC DNA]</scope>
    <source>
        <strain evidence="8">JGI_Cruoil_03_44_89</strain>
    </source>
</reference>
<evidence type="ECO:0000256" key="6">
    <source>
        <dbReference type="ARBA" id="ARBA00022691"/>
    </source>
</evidence>
<keyword evidence="5 7" id="KW-0808">Transferase</keyword>
<dbReference type="Gene3D" id="3.40.50.150">
    <property type="entry name" value="Vaccinia Virus protein VP39"/>
    <property type="match status" value="1"/>
</dbReference>
<dbReference type="NCBIfam" id="TIGR00080">
    <property type="entry name" value="pimt"/>
    <property type="match status" value="1"/>
</dbReference>
<feature type="active site" evidence="7">
    <location>
        <position position="65"/>
    </location>
</feature>
<accession>A0A235BVB3</accession>
<dbReference type="NCBIfam" id="NF001453">
    <property type="entry name" value="PRK00312.1"/>
    <property type="match status" value="1"/>
</dbReference>
<proteinExistence type="inferred from homology"/>
<dbReference type="SUPFAM" id="SSF53335">
    <property type="entry name" value="S-adenosyl-L-methionine-dependent methyltransferases"/>
    <property type="match status" value="1"/>
</dbReference>
<dbReference type="EMBL" id="NOZQ01000091">
    <property type="protein sequence ID" value="OYD16019.1"/>
    <property type="molecule type" value="Genomic_DNA"/>
</dbReference>
<dbReference type="GO" id="GO:0005737">
    <property type="term" value="C:cytoplasm"/>
    <property type="evidence" value="ECO:0007669"/>
    <property type="project" value="UniProtKB-SubCell"/>
</dbReference>
<protein>
    <recommendedName>
        <fullName evidence="7">Protein-L-isoaspartate O-methyltransferase</fullName>
        <ecNumber evidence="7">2.1.1.77</ecNumber>
    </recommendedName>
    <alternativeName>
        <fullName evidence="7">L-isoaspartyl protein carboxyl methyltransferase</fullName>
    </alternativeName>
    <alternativeName>
        <fullName evidence="7">Protein L-isoaspartyl methyltransferase</fullName>
    </alternativeName>
    <alternativeName>
        <fullName evidence="7">Protein-beta-aspartate methyltransferase</fullName>
        <shortName evidence="7">PIMT</shortName>
    </alternativeName>
</protein>
<organism evidence="8 9">
    <name type="scientific">candidate division WOR-3 bacterium JGI_Cruoil_03_44_89</name>
    <dbReference type="NCBI Taxonomy" id="1973748"/>
    <lineage>
        <taxon>Bacteria</taxon>
        <taxon>Bacteria division WOR-3</taxon>
    </lineage>
</organism>
<dbReference type="HAMAP" id="MF_00090">
    <property type="entry name" value="PIMT"/>
    <property type="match status" value="1"/>
</dbReference>
<evidence type="ECO:0000313" key="8">
    <source>
        <dbReference type="EMBL" id="OYD16019.1"/>
    </source>
</evidence>
<dbReference type="InterPro" id="IPR000682">
    <property type="entry name" value="PCMT"/>
</dbReference>
<dbReference type="GO" id="GO:0030091">
    <property type="term" value="P:protein repair"/>
    <property type="evidence" value="ECO:0007669"/>
    <property type="project" value="UniProtKB-UniRule"/>
</dbReference>
<dbReference type="Proteomes" id="UP000215215">
    <property type="component" value="Unassembled WGS sequence"/>
</dbReference>
<comment type="catalytic activity">
    <reaction evidence="7">
        <text>[protein]-L-isoaspartate + S-adenosyl-L-methionine = [protein]-L-isoaspartate alpha-methyl ester + S-adenosyl-L-homocysteine</text>
        <dbReference type="Rhea" id="RHEA:12705"/>
        <dbReference type="Rhea" id="RHEA-COMP:12143"/>
        <dbReference type="Rhea" id="RHEA-COMP:12144"/>
        <dbReference type="ChEBI" id="CHEBI:57856"/>
        <dbReference type="ChEBI" id="CHEBI:59789"/>
        <dbReference type="ChEBI" id="CHEBI:90596"/>
        <dbReference type="ChEBI" id="CHEBI:90598"/>
        <dbReference type="EC" id="2.1.1.77"/>
    </reaction>
</comment>
<comment type="similarity">
    <text evidence="2 7">Belongs to the methyltransferase superfamily. L-isoaspartyl/D-aspartyl protein methyltransferase family.</text>
</comment>
<gene>
    <name evidence="7" type="primary">pcm</name>
    <name evidence="8" type="ORF">CH333_04520</name>
</gene>
<dbReference type="PANTHER" id="PTHR11579">
    <property type="entry name" value="PROTEIN-L-ISOASPARTATE O-METHYLTRANSFERASE"/>
    <property type="match status" value="1"/>
</dbReference>